<feature type="region of interest" description="Disordered" evidence="1">
    <location>
        <begin position="20"/>
        <end position="76"/>
    </location>
</feature>
<accession>A0AAV9JI30</accession>
<feature type="region of interest" description="Disordered" evidence="1">
    <location>
        <begin position="180"/>
        <end position="207"/>
    </location>
</feature>
<feature type="compositionally biased region" description="Polar residues" evidence="1">
    <location>
        <begin position="822"/>
        <end position="831"/>
    </location>
</feature>
<protein>
    <submittedName>
        <fullName evidence="2">Uncharacterized protein</fullName>
    </submittedName>
</protein>
<feature type="region of interest" description="Disordered" evidence="1">
    <location>
        <begin position="718"/>
        <end position="844"/>
    </location>
</feature>
<sequence length="844" mass="92633">MDDQLSNHLDWNSLAREAADELAASQNEPTKKVAQWNSSGSENHSALRPPFLMTSGAFAYPSPQHQPLASQTQTAFGNDEPANKYILRAPNTASNGSFEDALISVNLYYQITDAEQGTRTVAELLRRFGDAARAHTVSILAKSPTAQKPMGFGMPPSAPPVMDSYTRPARPLRTQDLLSYPNTTVPDVLSSPKGTQEQSPTKPKVDTMTATDAKLNGGVRTRTSAAYQKYLDGGGEVYILAARFKAFATAMSTAWRYMSESIRDGEMKDALAAVDKTGCPADASASLRADIQQLLALDIVDVELTVDDKDDSDLAGENSLFELLEKTNGTLVDLLLSGDCYIPQPRQDLLNSVYTLLEAHVPFDEKIHTAALACIVWPDTDFDTDSDTLCQFIAAHKAHHGFVVTQSSRRSVESDGNGPSNNLPGFDKYSPNGTYAATLDADEQQPSDYSESFEGMHKPCSKGKPRFAYYAVVTCLLWLVTEGGLAWLYLLIRVRSVELQDVDAILRDEQCPEDARAMIQNCLNALVNTEPLDLRLSEVDDDDTDLDEDLEMGALVKEAEQALPKHVLESSVFTAASRRTQLPQVRLALASCIGYSKHLMILAYAAKSHQLWMTWFKDRIYDAIVSLPSDGDEDELRQWAEFQGSFAQKRLFLRTVEMKSFLVVEAALDLHAHGCRFDETQIIKHLVHKRLCEDLLPNEPELMRIVIAPSAVLKSKEGKYTREHRRLANSRGRCAESNTTAAEVKTSSNSTKRNLTEYESADGGSGGEGSPTKRTEGGAEPPSTLMSTEVDASHDEAPGTKPVQAPRNANKSSKVLKVKALQNASTPTGPRSATRAPKNPPRRR</sequence>
<reference evidence="2 3" key="1">
    <citation type="submission" date="2021-11" db="EMBL/GenBank/DDBJ databases">
        <title>Black yeast isolated from Biological Soil Crust.</title>
        <authorList>
            <person name="Kurbessoian T."/>
        </authorList>
    </citation>
    <scope>NUCLEOTIDE SEQUENCE [LARGE SCALE GENOMIC DNA]</scope>
    <source>
        <strain evidence="2 3">CCFEE 5522</strain>
    </source>
</reference>
<evidence type="ECO:0000313" key="2">
    <source>
        <dbReference type="EMBL" id="KAK4544890.1"/>
    </source>
</evidence>
<evidence type="ECO:0000313" key="3">
    <source>
        <dbReference type="Proteomes" id="UP001324427"/>
    </source>
</evidence>
<evidence type="ECO:0000256" key="1">
    <source>
        <dbReference type="SAM" id="MobiDB-lite"/>
    </source>
</evidence>
<dbReference type="EMBL" id="JAVFHQ010000022">
    <property type="protein sequence ID" value="KAK4544890.1"/>
    <property type="molecule type" value="Genomic_DNA"/>
</dbReference>
<organism evidence="2 3">
    <name type="scientific">Oleoguttula mirabilis</name>
    <dbReference type="NCBI Taxonomy" id="1507867"/>
    <lineage>
        <taxon>Eukaryota</taxon>
        <taxon>Fungi</taxon>
        <taxon>Dikarya</taxon>
        <taxon>Ascomycota</taxon>
        <taxon>Pezizomycotina</taxon>
        <taxon>Dothideomycetes</taxon>
        <taxon>Dothideomycetidae</taxon>
        <taxon>Mycosphaerellales</taxon>
        <taxon>Teratosphaeriaceae</taxon>
        <taxon>Oleoguttula</taxon>
    </lineage>
</organism>
<comment type="caution">
    <text evidence="2">The sequence shown here is derived from an EMBL/GenBank/DDBJ whole genome shotgun (WGS) entry which is preliminary data.</text>
</comment>
<feature type="compositionally biased region" description="Polar residues" evidence="1">
    <location>
        <begin position="192"/>
        <end position="201"/>
    </location>
</feature>
<dbReference type="Proteomes" id="UP001324427">
    <property type="component" value="Unassembled WGS sequence"/>
</dbReference>
<feature type="compositionally biased region" description="Polar residues" evidence="1">
    <location>
        <begin position="35"/>
        <end position="44"/>
    </location>
</feature>
<name>A0AAV9JI30_9PEZI</name>
<feature type="compositionally biased region" description="Polar residues" evidence="1">
    <location>
        <begin position="63"/>
        <end position="76"/>
    </location>
</feature>
<keyword evidence="3" id="KW-1185">Reference proteome</keyword>
<gene>
    <name evidence="2" type="ORF">LTR36_003794</name>
</gene>
<feature type="compositionally biased region" description="Polar residues" evidence="1">
    <location>
        <begin position="736"/>
        <end position="753"/>
    </location>
</feature>
<dbReference type="AlphaFoldDB" id="A0AAV9JI30"/>
<proteinExistence type="predicted"/>